<dbReference type="Proteomes" id="UP000356253">
    <property type="component" value="Unassembled WGS sequence"/>
</dbReference>
<dbReference type="EMBL" id="CABVMM010000017">
    <property type="protein sequence ID" value="VVV02324.1"/>
    <property type="molecule type" value="Genomic_DNA"/>
</dbReference>
<organism evidence="1 2">
    <name type="scientific">Mesonia oceanica</name>
    <dbReference type="NCBI Taxonomy" id="2687242"/>
    <lineage>
        <taxon>Bacteria</taxon>
        <taxon>Pseudomonadati</taxon>
        <taxon>Bacteroidota</taxon>
        <taxon>Flavobacteriia</taxon>
        <taxon>Flavobacteriales</taxon>
        <taxon>Flavobacteriaceae</taxon>
        <taxon>Mesonia</taxon>
    </lineage>
</organism>
<accession>A0AC61YCU9</accession>
<evidence type="ECO:0000313" key="2">
    <source>
        <dbReference type="Proteomes" id="UP000356253"/>
    </source>
</evidence>
<protein>
    <submittedName>
        <fullName evidence="1">Uncharacterized protein</fullName>
    </submittedName>
</protein>
<sequence>MGFWMEAVDNSKCRNEKGAQKRQFCDFAPSTMHHFWIGNWINKKNSN</sequence>
<keyword evidence="2" id="KW-1185">Reference proteome</keyword>
<name>A0AC61YCU9_9FLAO</name>
<comment type="caution">
    <text evidence="1">The sequence shown here is derived from an EMBL/GenBank/DDBJ whole genome shotgun (WGS) entry which is preliminary data.</text>
</comment>
<proteinExistence type="predicted"/>
<evidence type="ECO:0000313" key="1">
    <source>
        <dbReference type="EMBL" id="VVV02324.1"/>
    </source>
</evidence>
<reference evidence="1" key="1">
    <citation type="submission" date="2019-09" db="EMBL/GenBank/DDBJ databases">
        <authorList>
            <person name="Rodrigo-Torres L."/>
            <person name="Arahal R. D."/>
            <person name="Lucena T."/>
        </authorList>
    </citation>
    <scope>NUCLEOTIDE SEQUENCE</scope>
    <source>
        <strain evidence="1">ISS653</strain>
    </source>
</reference>
<gene>
    <name evidence="1" type="ORF">FVB9532_03622</name>
</gene>